<sequence>MNRLILIGNGFDLAHGLETGYKDFILWYMSQCANRYTANQCYFQDELIDLSPCRDEDDYDDIQESMYIHQYFETQIPRELRCVVTVRSRFFKELLINLSLKNWVDIENQYFDNLLDLGGKISTKSFNLEEVKQLNSEFKFLKTKLEEYLISVEQNHIHSVNPNLLDILNSPFELSDFDTVIDDPKALQSKLGKKFSLQERILHKAHVLNFNYTNTFETYRENLKSKYFSKIDLNHIHGQLNNSDNPIIFGFGDEHDKEYMQFEEQRMNELFDHIKSYQYLRTPNYRNLIRFLNEDTYQVHVIGHSCGLSDRTMFKEVFDHPNCKSIKIFHYQRPDGSTDFHEKVVNIGRHFSNKGMMRKLIVEFNDKNALPQN</sequence>
<comment type="caution">
    <text evidence="1">The sequence shown here is derived from an EMBL/GenBank/DDBJ whole genome shotgun (WGS) entry which is preliminary data.</text>
</comment>
<dbReference type="Pfam" id="PF14253">
    <property type="entry name" value="AbiH"/>
    <property type="match status" value="1"/>
</dbReference>
<dbReference type="Proteomes" id="UP000625283">
    <property type="component" value="Unassembled WGS sequence"/>
</dbReference>
<gene>
    <name evidence="1" type="ORF">JKG61_20170</name>
</gene>
<reference evidence="1 2" key="1">
    <citation type="submission" date="2021-01" db="EMBL/GenBank/DDBJ databases">
        <title>C459-1 draft genome sequence.</title>
        <authorList>
            <person name="Zhang X.-F."/>
        </authorList>
    </citation>
    <scope>NUCLEOTIDE SEQUENCE [LARGE SCALE GENOMIC DNA]</scope>
    <source>
        <strain evidence="2">C459-1</strain>
    </source>
</reference>
<dbReference type="RefSeq" id="WP_202104819.1">
    <property type="nucleotide sequence ID" value="NZ_JAERTY010000012.1"/>
</dbReference>
<evidence type="ECO:0000313" key="2">
    <source>
        <dbReference type="Proteomes" id="UP000625283"/>
    </source>
</evidence>
<evidence type="ECO:0008006" key="3">
    <source>
        <dbReference type="Google" id="ProtNLM"/>
    </source>
</evidence>
<keyword evidence="2" id="KW-1185">Reference proteome</keyword>
<evidence type="ECO:0000313" key="1">
    <source>
        <dbReference type="EMBL" id="MBL1411086.1"/>
    </source>
</evidence>
<name>A0ABS1RB69_9SPHI</name>
<dbReference type="InterPro" id="IPR025935">
    <property type="entry name" value="AbiH"/>
</dbReference>
<protein>
    <recommendedName>
        <fullName evidence="3">Abortive infection AbiH-like protein</fullName>
    </recommendedName>
</protein>
<proteinExistence type="predicted"/>
<dbReference type="EMBL" id="JAERTY010000012">
    <property type="protein sequence ID" value="MBL1411086.1"/>
    <property type="molecule type" value="Genomic_DNA"/>
</dbReference>
<organism evidence="1 2">
    <name type="scientific">Sphingobacterium faecale</name>
    <dbReference type="NCBI Taxonomy" id="2803775"/>
    <lineage>
        <taxon>Bacteria</taxon>
        <taxon>Pseudomonadati</taxon>
        <taxon>Bacteroidota</taxon>
        <taxon>Sphingobacteriia</taxon>
        <taxon>Sphingobacteriales</taxon>
        <taxon>Sphingobacteriaceae</taxon>
        <taxon>Sphingobacterium</taxon>
    </lineage>
</organism>
<accession>A0ABS1RB69</accession>